<feature type="compositionally biased region" description="Polar residues" evidence="1">
    <location>
        <begin position="243"/>
        <end position="259"/>
    </location>
</feature>
<sequence length="319" mass="34176">MSRPLVSTDHRCQIASERFVSFCLVVWGAGQKMIRELATGDWRRKLTGVLLIVSYCIGAWGFSTNSLSLMSGGAFPCAGHKCGCASATQCWKNCCCYTPVERQLWAKLNGMHLPEALVEKPTPPVLSQASSCCSMGKTRSSQLQNTAEKTSAHGSQISTSLRELRMQAARGDDGSLCSRRSSIELTSPAAAKTVLAETKATSHSSCCSSTQKVTKTESVHVASKPACCAPSSPASPSRIQMPAQKSSLSKPESAPTSSVPWLDTLKCQGAGSMWTMLTEPLTTPPMAQSWQPWSPHQATFAPSHGIPCEVFYTRLSPPG</sequence>
<protein>
    <submittedName>
        <fullName evidence="2">Uncharacterized protein</fullName>
    </submittedName>
</protein>
<evidence type="ECO:0000313" key="2">
    <source>
        <dbReference type="EMBL" id="QDV28767.1"/>
    </source>
</evidence>
<dbReference type="EMBL" id="CP036299">
    <property type="protein sequence ID" value="QDV28767.1"/>
    <property type="molecule type" value="Genomic_DNA"/>
</dbReference>
<gene>
    <name evidence="2" type="ORF">Spb1_06320</name>
</gene>
<proteinExistence type="predicted"/>
<feature type="region of interest" description="Disordered" evidence="1">
    <location>
        <begin position="228"/>
        <end position="260"/>
    </location>
</feature>
<evidence type="ECO:0000313" key="3">
    <source>
        <dbReference type="Proteomes" id="UP000315349"/>
    </source>
</evidence>
<feature type="compositionally biased region" description="Low complexity" evidence="1">
    <location>
        <begin position="228"/>
        <end position="237"/>
    </location>
</feature>
<reference evidence="2 3" key="1">
    <citation type="submission" date="2019-02" db="EMBL/GenBank/DDBJ databases">
        <title>Deep-cultivation of Planctomycetes and their phenomic and genomic characterization uncovers novel biology.</title>
        <authorList>
            <person name="Wiegand S."/>
            <person name="Jogler M."/>
            <person name="Boedeker C."/>
            <person name="Pinto D."/>
            <person name="Vollmers J."/>
            <person name="Rivas-Marin E."/>
            <person name="Kohn T."/>
            <person name="Peeters S.H."/>
            <person name="Heuer A."/>
            <person name="Rast P."/>
            <person name="Oberbeckmann S."/>
            <person name="Bunk B."/>
            <person name="Jeske O."/>
            <person name="Meyerdierks A."/>
            <person name="Storesund J.E."/>
            <person name="Kallscheuer N."/>
            <person name="Luecker S."/>
            <person name="Lage O.M."/>
            <person name="Pohl T."/>
            <person name="Merkel B.J."/>
            <person name="Hornburger P."/>
            <person name="Mueller R.-W."/>
            <person name="Bruemmer F."/>
            <person name="Labrenz M."/>
            <person name="Spormann A.M."/>
            <person name="Op den Camp H."/>
            <person name="Overmann J."/>
            <person name="Amann R."/>
            <person name="Jetten M.S.M."/>
            <person name="Mascher T."/>
            <person name="Medema M.H."/>
            <person name="Devos D.P."/>
            <person name="Kaster A.-K."/>
            <person name="Ovreas L."/>
            <person name="Rohde M."/>
            <person name="Galperin M.Y."/>
            <person name="Jogler C."/>
        </authorList>
    </citation>
    <scope>NUCLEOTIDE SEQUENCE [LARGE SCALE GENOMIC DNA]</scope>
    <source>
        <strain evidence="2 3">Spb1</strain>
    </source>
</reference>
<dbReference type="AlphaFoldDB" id="A0A518GJM0"/>
<organism evidence="2 3">
    <name type="scientific">Planctopirus ephydatiae</name>
    <dbReference type="NCBI Taxonomy" id="2528019"/>
    <lineage>
        <taxon>Bacteria</taxon>
        <taxon>Pseudomonadati</taxon>
        <taxon>Planctomycetota</taxon>
        <taxon>Planctomycetia</taxon>
        <taxon>Planctomycetales</taxon>
        <taxon>Planctomycetaceae</taxon>
        <taxon>Planctopirus</taxon>
    </lineage>
</organism>
<dbReference type="KEGG" id="peh:Spb1_06320"/>
<name>A0A518GJM0_9PLAN</name>
<keyword evidence="3" id="KW-1185">Reference proteome</keyword>
<accession>A0A518GJM0</accession>
<dbReference type="Proteomes" id="UP000315349">
    <property type="component" value="Chromosome"/>
</dbReference>
<evidence type="ECO:0000256" key="1">
    <source>
        <dbReference type="SAM" id="MobiDB-lite"/>
    </source>
</evidence>